<dbReference type="SUPFAM" id="SSF56300">
    <property type="entry name" value="Metallo-dependent phosphatases"/>
    <property type="match status" value="1"/>
</dbReference>
<keyword evidence="1" id="KW-0479">Metal-binding</keyword>
<organism evidence="7 8">
    <name type="scientific">Erysipelothrix larvae</name>
    <dbReference type="NCBI Taxonomy" id="1514105"/>
    <lineage>
        <taxon>Bacteria</taxon>
        <taxon>Bacillati</taxon>
        <taxon>Bacillota</taxon>
        <taxon>Erysipelotrichia</taxon>
        <taxon>Erysipelotrichales</taxon>
        <taxon>Erysipelotrichaceae</taxon>
        <taxon>Erysipelothrix</taxon>
    </lineage>
</organism>
<dbReference type="Gene3D" id="1.10.246.180">
    <property type="match status" value="1"/>
</dbReference>
<evidence type="ECO:0000313" key="7">
    <source>
        <dbReference type="EMBL" id="AMC94145.1"/>
    </source>
</evidence>
<evidence type="ECO:0000313" key="8">
    <source>
        <dbReference type="Proteomes" id="UP000063781"/>
    </source>
</evidence>
<evidence type="ECO:0000256" key="2">
    <source>
        <dbReference type="ARBA" id="ARBA00022801"/>
    </source>
</evidence>
<dbReference type="InterPro" id="IPR004843">
    <property type="entry name" value="Calcineurin-like_PHP"/>
</dbReference>
<feature type="domain" description="Cyclic nucleotide phosphodiesterase C-terminal" evidence="6">
    <location>
        <begin position="301"/>
        <end position="383"/>
    </location>
</feature>
<dbReference type="InterPro" id="IPR029052">
    <property type="entry name" value="Metallo-depent_PP-like"/>
</dbReference>
<dbReference type="InterPro" id="IPR050884">
    <property type="entry name" value="CNP_phosphodiesterase-III"/>
</dbReference>
<dbReference type="InterPro" id="IPR040869">
    <property type="entry name" value="CNP_C"/>
</dbReference>
<sequence length="394" mass="45219">MSTNPILSDADEVRIMIASDLHYLTPQLYSQDNETFMKMIRYSDGKMVHYAEEIVDSFINEVIETNPEVLILSGDLTFNGERLSHEALAQKLKRVKDAGISVFVIPGNHDFSQYAAFDYHDEGTAYQRADNTSINEFLNLYKDYGYSNYASMDQTSLSYRVILNDSVQLLFIDVNGNEKENVISDKTLTWIETQLIEAQQANSQVIVISHQNMVMHTQRFSNGFTIENNESLLNLFETYGVRLGFSGHLHIQDIATQSGFYDVASSSLSVLDHRYGILTIHKDTSLDYQTIPLTLDIPEDSTDFFNTISYWKGYEALEGYDFDKETKDAMLEFVVSVNEHYFRGDLYAFSDLFKASESYTRWTQLKYNAFGTYIESMLNQELQDENTLILAPIR</sequence>
<accession>A0A0X8H185</accession>
<evidence type="ECO:0000256" key="1">
    <source>
        <dbReference type="ARBA" id="ARBA00022723"/>
    </source>
</evidence>
<evidence type="ECO:0000259" key="5">
    <source>
        <dbReference type="Pfam" id="PF00149"/>
    </source>
</evidence>
<dbReference type="STRING" id="1514105.AOC36_09135"/>
<dbReference type="AlphaFoldDB" id="A0A0X8H185"/>
<dbReference type="PANTHER" id="PTHR42988:SF2">
    <property type="entry name" value="CYCLIC NUCLEOTIDE PHOSPHODIESTERASE CBUA0032-RELATED"/>
    <property type="match status" value="1"/>
</dbReference>
<dbReference type="EMBL" id="CP013213">
    <property type="protein sequence ID" value="AMC94145.1"/>
    <property type="molecule type" value="Genomic_DNA"/>
</dbReference>
<name>A0A0X8H185_9FIRM</name>
<protein>
    <recommendedName>
        <fullName evidence="9">Serine/threonine protein phosphatase</fullName>
    </recommendedName>
</protein>
<proteinExistence type="inferred from homology"/>
<dbReference type="Pfam" id="PF17839">
    <property type="entry name" value="CNP_C_terminal"/>
    <property type="match status" value="1"/>
</dbReference>
<evidence type="ECO:0008006" key="9">
    <source>
        <dbReference type="Google" id="ProtNLM"/>
    </source>
</evidence>
<reference evidence="7 8" key="1">
    <citation type="submission" date="2015-10" db="EMBL/GenBank/DDBJ databases">
        <title>Erysipelothrix larvae sp. LV19 isolated from the larval gut of the rhinoceros beetle, Trypoxylus dichotomus.</title>
        <authorList>
            <person name="Lim S."/>
            <person name="Kim B.-C."/>
        </authorList>
    </citation>
    <scope>NUCLEOTIDE SEQUENCE [LARGE SCALE GENOMIC DNA]</scope>
    <source>
        <strain evidence="7 8">LV19</strain>
    </source>
</reference>
<evidence type="ECO:0000256" key="4">
    <source>
        <dbReference type="ARBA" id="ARBA00025742"/>
    </source>
</evidence>
<feature type="domain" description="Calcineurin-like phosphoesterase" evidence="5">
    <location>
        <begin position="14"/>
        <end position="251"/>
    </location>
</feature>
<dbReference type="GO" id="GO:0016787">
    <property type="term" value="F:hydrolase activity"/>
    <property type="evidence" value="ECO:0007669"/>
    <property type="project" value="UniProtKB-KW"/>
</dbReference>
<dbReference type="KEGG" id="erl:AOC36_09135"/>
<dbReference type="PANTHER" id="PTHR42988">
    <property type="entry name" value="PHOSPHOHYDROLASE"/>
    <property type="match status" value="1"/>
</dbReference>
<dbReference type="Proteomes" id="UP000063781">
    <property type="component" value="Chromosome"/>
</dbReference>
<dbReference type="Pfam" id="PF00149">
    <property type="entry name" value="Metallophos"/>
    <property type="match status" value="1"/>
</dbReference>
<dbReference type="Gene3D" id="3.60.21.10">
    <property type="match status" value="1"/>
</dbReference>
<keyword evidence="2" id="KW-0378">Hydrolase</keyword>
<dbReference type="GO" id="GO:0046872">
    <property type="term" value="F:metal ion binding"/>
    <property type="evidence" value="ECO:0007669"/>
    <property type="project" value="UniProtKB-KW"/>
</dbReference>
<gene>
    <name evidence="7" type="ORF">AOC36_09135</name>
</gene>
<keyword evidence="3" id="KW-0408">Iron</keyword>
<comment type="similarity">
    <text evidence="4">Belongs to the cyclic nucleotide phosphodiesterase class-III family.</text>
</comment>
<evidence type="ECO:0000256" key="3">
    <source>
        <dbReference type="ARBA" id="ARBA00023004"/>
    </source>
</evidence>
<evidence type="ECO:0000259" key="6">
    <source>
        <dbReference type="Pfam" id="PF17839"/>
    </source>
</evidence>
<keyword evidence="8" id="KW-1185">Reference proteome</keyword>